<protein>
    <submittedName>
        <fullName evidence="2">Uncharacterized protein</fullName>
    </submittedName>
</protein>
<accession>A0ABM9M5J7</accession>
<organism evidence="2 3">
    <name type="scientific">[Mycobacterium] burgundiense</name>
    <dbReference type="NCBI Taxonomy" id="3064286"/>
    <lineage>
        <taxon>Bacteria</taxon>
        <taxon>Bacillati</taxon>
        <taxon>Actinomycetota</taxon>
        <taxon>Actinomycetes</taxon>
        <taxon>Mycobacteriales</taxon>
        <taxon>Mycobacteriaceae</taxon>
        <taxon>Mycolicibacterium</taxon>
    </lineage>
</organism>
<feature type="transmembrane region" description="Helical" evidence="1">
    <location>
        <begin position="47"/>
        <end position="69"/>
    </location>
</feature>
<dbReference type="RefSeq" id="WP_308479851.1">
    <property type="nucleotide sequence ID" value="NZ_OY726397.1"/>
</dbReference>
<dbReference type="Proteomes" id="UP001190465">
    <property type="component" value="Chromosome"/>
</dbReference>
<gene>
    <name evidence="2" type="ORF">MU0053_004569</name>
</gene>
<reference evidence="2 3" key="1">
    <citation type="submission" date="2023-08" db="EMBL/GenBank/DDBJ databases">
        <authorList>
            <person name="Folkvardsen B D."/>
            <person name="Norman A."/>
        </authorList>
    </citation>
    <scope>NUCLEOTIDE SEQUENCE [LARGE SCALE GENOMIC DNA]</scope>
    <source>
        <strain evidence="2 3">Mu0053</strain>
    </source>
</reference>
<keyword evidence="1" id="KW-1133">Transmembrane helix</keyword>
<feature type="transmembrane region" description="Helical" evidence="1">
    <location>
        <begin position="123"/>
        <end position="143"/>
    </location>
</feature>
<dbReference type="EMBL" id="OY726397">
    <property type="protein sequence ID" value="CAJ1510354.1"/>
    <property type="molecule type" value="Genomic_DNA"/>
</dbReference>
<name>A0ABM9M5J7_9MYCO</name>
<evidence type="ECO:0000313" key="2">
    <source>
        <dbReference type="EMBL" id="CAJ1510354.1"/>
    </source>
</evidence>
<keyword evidence="1" id="KW-0472">Membrane</keyword>
<evidence type="ECO:0000256" key="1">
    <source>
        <dbReference type="SAM" id="Phobius"/>
    </source>
</evidence>
<proteinExistence type="predicted"/>
<keyword evidence="3" id="KW-1185">Reference proteome</keyword>
<evidence type="ECO:0000313" key="3">
    <source>
        <dbReference type="Proteomes" id="UP001190465"/>
    </source>
</evidence>
<feature type="transmembrane region" description="Helical" evidence="1">
    <location>
        <begin position="149"/>
        <end position="175"/>
    </location>
</feature>
<sequence length="187" mass="20676">MPEQAATDNRNVLQRYQDFRTRRFLKNEKTWSAALPSWRTRRRRHSLVIAVALSFVVMATTAVLCALGVPLAALLWLVACALFFPSWTALQIVSSRQGDAPEAALDEFEVAQRNNARSIGLTITQYLMLIPIGYLLIGAIHGLGEVEVVAYAGALMVLTVLMIGGCSPAMILAWVRPDPDPEDDPRR</sequence>
<keyword evidence="1" id="KW-0812">Transmembrane</keyword>
<feature type="transmembrane region" description="Helical" evidence="1">
    <location>
        <begin position="75"/>
        <end position="93"/>
    </location>
</feature>